<protein>
    <recommendedName>
        <fullName evidence="2">SET domain-containing protein</fullName>
    </recommendedName>
</protein>
<reference evidence="3" key="1">
    <citation type="submission" date="2016-01" db="EMBL/GenBank/DDBJ databases">
        <title>Reference transcriptome for the parasite Schistocephalus solidus: insights into the molecular evolution of parasitism.</title>
        <authorList>
            <person name="Hebert F.O."/>
            <person name="Grambauer S."/>
            <person name="Barber I."/>
            <person name="Landry C.R."/>
            <person name="Aubin-Horth N."/>
        </authorList>
    </citation>
    <scope>NUCLEOTIDE SEQUENCE</scope>
</reference>
<dbReference type="GO" id="GO:0043516">
    <property type="term" value="P:regulation of DNA damage response, signal transduction by p53 class mediator"/>
    <property type="evidence" value="ECO:0007669"/>
    <property type="project" value="TreeGrafter"/>
</dbReference>
<evidence type="ECO:0000259" key="2">
    <source>
        <dbReference type="PROSITE" id="PS50280"/>
    </source>
</evidence>
<evidence type="ECO:0000256" key="1">
    <source>
        <dbReference type="SAM" id="MobiDB-lite"/>
    </source>
</evidence>
<evidence type="ECO:0000313" key="3">
    <source>
        <dbReference type="EMBL" id="JAP40152.1"/>
    </source>
</evidence>
<dbReference type="AlphaFoldDB" id="A0A0X3NWR5"/>
<dbReference type="InterPro" id="IPR047266">
    <property type="entry name" value="KMT5A-like_SET"/>
</dbReference>
<dbReference type="InterPro" id="IPR046341">
    <property type="entry name" value="SET_dom_sf"/>
</dbReference>
<feature type="compositionally biased region" description="Polar residues" evidence="1">
    <location>
        <begin position="36"/>
        <end position="46"/>
    </location>
</feature>
<dbReference type="CDD" id="cd10528">
    <property type="entry name" value="SET_SETD8"/>
    <property type="match status" value="1"/>
</dbReference>
<dbReference type="Gene3D" id="2.170.270.10">
    <property type="entry name" value="SET domain"/>
    <property type="match status" value="1"/>
</dbReference>
<name>A0A0X3NWR5_SCHSO</name>
<feature type="compositionally biased region" description="Polar residues" evidence="1">
    <location>
        <begin position="101"/>
        <end position="110"/>
    </location>
</feature>
<dbReference type="GO" id="GO:0042799">
    <property type="term" value="F:histone H4K20 methyltransferase activity"/>
    <property type="evidence" value="ECO:0007669"/>
    <property type="project" value="TreeGrafter"/>
</dbReference>
<dbReference type="PANTHER" id="PTHR46167">
    <property type="entry name" value="N-LYSINE METHYLTRANSFERASE KMT5A"/>
    <property type="match status" value="1"/>
</dbReference>
<organism evidence="3">
    <name type="scientific">Schistocephalus solidus</name>
    <name type="common">Tapeworm</name>
    <dbReference type="NCBI Taxonomy" id="70667"/>
    <lineage>
        <taxon>Eukaryota</taxon>
        <taxon>Metazoa</taxon>
        <taxon>Spiralia</taxon>
        <taxon>Lophotrochozoa</taxon>
        <taxon>Platyhelminthes</taxon>
        <taxon>Cestoda</taxon>
        <taxon>Eucestoda</taxon>
        <taxon>Diphyllobothriidea</taxon>
        <taxon>Diphyllobothriidae</taxon>
        <taxon>Schistocephalus</taxon>
    </lineage>
</organism>
<feature type="non-terminal residue" evidence="3">
    <location>
        <position position="1"/>
    </location>
</feature>
<dbReference type="GO" id="GO:0005634">
    <property type="term" value="C:nucleus"/>
    <property type="evidence" value="ECO:0007669"/>
    <property type="project" value="TreeGrafter"/>
</dbReference>
<proteinExistence type="predicted"/>
<accession>A0A0X3NWR5</accession>
<gene>
    <name evidence="3" type="ORF">TR93100</name>
</gene>
<dbReference type="InterPro" id="IPR051760">
    <property type="entry name" value="KMT5A"/>
</dbReference>
<dbReference type="GO" id="GO:0006357">
    <property type="term" value="P:regulation of transcription by RNA polymerase II"/>
    <property type="evidence" value="ECO:0007669"/>
    <property type="project" value="TreeGrafter"/>
</dbReference>
<dbReference type="InterPro" id="IPR001214">
    <property type="entry name" value="SET_dom"/>
</dbReference>
<dbReference type="PANTHER" id="PTHR46167:SF1">
    <property type="entry name" value="N-LYSINE METHYLTRANSFERASE KMT5A"/>
    <property type="match status" value="1"/>
</dbReference>
<feature type="domain" description="SET" evidence="2">
    <location>
        <begin position="184"/>
        <end position="306"/>
    </location>
</feature>
<feature type="region of interest" description="Disordered" evidence="1">
    <location>
        <begin position="36"/>
        <end position="142"/>
    </location>
</feature>
<dbReference type="Pfam" id="PF00856">
    <property type="entry name" value="SET"/>
    <property type="match status" value="1"/>
</dbReference>
<dbReference type="SUPFAM" id="SSF82199">
    <property type="entry name" value="SET domain"/>
    <property type="match status" value="1"/>
</dbReference>
<dbReference type="GO" id="GO:0005700">
    <property type="term" value="C:polytene chromosome"/>
    <property type="evidence" value="ECO:0007669"/>
    <property type="project" value="TreeGrafter"/>
</dbReference>
<sequence length="321" mass="35605">GKTSAPSSNPLFKFVQGQFPKSLGPIMGRRAAIRRSVSTSDLSSKAVTDVAARPSRQVAASVSPKKQLRADLPTEGVGPHNTNRPVRNRRAAVRRSVSTSDLPSETTTDATARPSRQMAASVSPKKQLRADQPSSKPHQTGAVKYLQTKLTGFTVHRTARQVAKDLQKQREADVVLSILNSDESGMKVIFTDVKGRGVISTRTFFAGEFIVEYAGELISDSEARLREAEYKKNPNLGSFMFYFTHAGHRYCVDATEESPRLGRLINHSRLHPNCYVKVVPIDQKPRLALFAKTDIPPGEELLYDYGDRDKESLLSHPWLKY</sequence>
<dbReference type="SMART" id="SM00317">
    <property type="entry name" value="SET"/>
    <property type="match status" value="1"/>
</dbReference>
<dbReference type="PROSITE" id="PS50280">
    <property type="entry name" value="SET"/>
    <property type="match status" value="1"/>
</dbReference>
<dbReference type="EMBL" id="GEEE01023073">
    <property type="protein sequence ID" value="JAP40152.1"/>
    <property type="molecule type" value="Transcribed_RNA"/>
</dbReference>